<dbReference type="EMBL" id="KK107182">
    <property type="protein sequence ID" value="EZA55996.1"/>
    <property type="molecule type" value="Genomic_DNA"/>
</dbReference>
<evidence type="ECO:0000313" key="2">
    <source>
        <dbReference type="Proteomes" id="UP000053097"/>
    </source>
</evidence>
<organism evidence="1 2">
    <name type="scientific">Ooceraea biroi</name>
    <name type="common">Clonal raider ant</name>
    <name type="synonym">Cerapachys biroi</name>
    <dbReference type="NCBI Taxonomy" id="2015173"/>
    <lineage>
        <taxon>Eukaryota</taxon>
        <taxon>Metazoa</taxon>
        <taxon>Ecdysozoa</taxon>
        <taxon>Arthropoda</taxon>
        <taxon>Hexapoda</taxon>
        <taxon>Insecta</taxon>
        <taxon>Pterygota</taxon>
        <taxon>Neoptera</taxon>
        <taxon>Endopterygota</taxon>
        <taxon>Hymenoptera</taxon>
        <taxon>Apocrita</taxon>
        <taxon>Aculeata</taxon>
        <taxon>Formicoidea</taxon>
        <taxon>Formicidae</taxon>
        <taxon>Dorylinae</taxon>
        <taxon>Ooceraea</taxon>
    </lineage>
</organism>
<dbReference type="AlphaFoldDB" id="A0A026WK15"/>
<accession>A0A026WK15</accession>
<name>A0A026WK15_OOCBI</name>
<feature type="non-terminal residue" evidence="1">
    <location>
        <position position="71"/>
    </location>
</feature>
<sequence length="71" mass="7768">IIDGDVNIALASGEGFHGKVGRCTDYWTSWLYTGTISAHSARKNSHHAYLFGFVRGRRGAPGFNFALGYCD</sequence>
<evidence type="ECO:0000313" key="1">
    <source>
        <dbReference type="EMBL" id="EZA55996.1"/>
    </source>
</evidence>
<reference evidence="1 2" key="1">
    <citation type="journal article" date="2014" name="Curr. Biol.">
        <title>The genome of the clonal raider ant Cerapachys biroi.</title>
        <authorList>
            <person name="Oxley P.R."/>
            <person name="Ji L."/>
            <person name="Fetter-Pruneda I."/>
            <person name="McKenzie S.K."/>
            <person name="Li C."/>
            <person name="Hu H."/>
            <person name="Zhang G."/>
            <person name="Kronauer D.J."/>
        </authorList>
    </citation>
    <scope>NUCLEOTIDE SEQUENCE [LARGE SCALE GENOMIC DNA]</scope>
</reference>
<dbReference type="Proteomes" id="UP000053097">
    <property type="component" value="Unassembled WGS sequence"/>
</dbReference>
<keyword evidence="2" id="KW-1185">Reference proteome</keyword>
<gene>
    <name evidence="1" type="ORF">X777_03681</name>
</gene>
<feature type="non-terminal residue" evidence="1">
    <location>
        <position position="1"/>
    </location>
</feature>
<protein>
    <submittedName>
        <fullName evidence="1">Uncharacterized protein</fullName>
    </submittedName>
</protein>
<proteinExistence type="predicted"/>